<evidence type="ECO:0000313" key="3">
    <source>
        <dbReference type="Proteomes" id="UP000323386"/>
    </source>
</evidence>
<reference evidence="2 3" key="1">
    <citation type="submission" date="2018-03" db="EMBL/GenBank/DDBJ databases">
        <authorList>
            <person name="Guldener U."/>
        </authorList>
    </citation>
    <scope>NUCLEOTIDE SEQUENCE [LARGE SCALE GENOMIC DNA]</scope>
    <source>
        <strain evidence="2 3">DAOM196992</strain>
    </source>
</reference>
<dbReference type="Proteomes" id="UP000323386">
    <property type="component" value="Unassembled WGS sequence"/>
</dbReference>
<feature type="region of interest" description="Disordered" evidence="1">
    <location>
        <begin position="158"/>
        <end position="181"/>
    </location>
</feature>
<dbReference type="AlphaFoldDB" id="A0A5C3F1J5"/>
<accession>A0A5C3F1J5</accession>
<feature type="region of interest" description="Disordered" evidence="1">
    <location>
        <begin position="286"/>
        <end position="338"/>
    </location>
</feature>
<sequence length="338" mass="36948">MAADRRRGLGWQAEAVPVFPASRRDPTPSPDLDQAGPGQAKPSGPPLGKLSVKSAPRRVAPPPRLLLAQPPLTSSAPRFPARLFLDLFPGTSVLHCGFCIPISPALIGQRNGARSPRVEQRQPWPAPAKLFQARLRDRGPLLHSVLGATNEERDDAVGRVGSETGTSRVRRTEEPMPDGRRRRSMWGRRISFEASQPPRGLRVSAPFFRPRTGLPTSERGCQAVRPANPLSGPTNSPRNGRKHAKRARPSYLDLAWPGLAECGRECLTARNNGASLVRQRLDAISKYPNPTQPAQLLPQPQPQPSHQRPVPSDRMNIDLLLSAGQDDSPADFFQDSRG</sequence>
<name>A0A5C3F1J5_9BASI</name>
<feature type="region of interest" description="Disordered" evidence="1">
    <location>
        <begin position="212"/>
        <end position="246"/>
    </location>
</feature>
<feature type="compositionally biased region" description="Low complexity" evidence="1">
    <location>
        <begin position="288"/>
        <end position="310"/>
    </location>
</feature>
<organism evidence="2 3">
    <name type="scientific">Pseudozyma flocculosa</name>
    <dbReference type="NCBI Taxonomy" id="84751"/>
    <lineage>
        <taxon>Eukaryota</taxon>
        <taxon>Fungi</taxon>
        <taxon>Dikarya</taxon>
        <taxon>Basidiomycota</taxon>
        <taxon>Ustilaginomycotina</taxon>
        <taxon>Ustilaginomycetes</taxon>
        <taxon>Ustilaginales</taxon>
        <taxon>Ustilaginaceae</taxon>
        <taxon>Pseudozyma</taxon>
    </lineage>
</organism>
<dbReference type="EMBL" id="OOIP01000007">
    <property type="protein sequence ID" value="SPO37587.1"/>
    <property type="molecule type" value="Genomic_DNA"/>
</dbReference>
<feature type="compositionally biased region" description="Basic and acidic residues" evidence="1">
    <location>
        <begin position="170"/>
        <end position="179"/>
    </location>
</feature>
<gene>
    <name evidence="2" type="ORF">PSFLO_03062</name>
</gene>
<proteinExistence type="predicted"/>
<evidence type="ECO:0000256" key="1">
    <source>
        <dbReference type="SAM" id="MobiDB-lite"/>
    </source>
</evidence>
<protein>
    <submittedName>
        <fullName evidence="2">Uncharacterized protein</fullName>
    </submittedName>
</protein>
<keyword evidence="3" id="KW-1185">Reference proteome</keyword>
<evidence type="ECO:0000313" key="2">
    <source>
        <dbReference type="EMBL" id="SPO37587.1"/>
    </source>
</evidence>
<feature type="region of interest" description="Disordered" evidence="1">
    <location>
        <begin position="1"/>
        <end position="55"/>
    </location>
</feature>